<protein>
    <recommendedName>
        <fullName evidence="1">Suppressor of fused-like domain-containing protein</fullName>
    </recommendedName>
</protein>
<accession>A0AAE8MUV1</accession>
<evidence type="ECO:0000313" key="3">
    <source>
        <dbReference type="Proteomes" id="UP001187682"/>
    </source>
</evidence>
<comment type="caution">
    <text evidence="2">The sequence shown here is derived from an EMBL/GenBank/DDBJ whole genome shotgun (WGS) entry which is preliminary data.</text>
</comment>
<dbReference type="AlphaFoldDB" id="A0AAE8MUV1"/>
<name>A0AAE8MUV1_9PEZI</name>
<sequence length="190" mass="20871">MANMPDPKVYEGLIDHLERHLGPFRTAQPPTVHGGNRGFSIAVYKHPDHDMFTAVSNGLRFQSITTLMPQEFVCSLKQEQNTFAQAIVDMFASSAVKNGRGLEYDGVIDTGRPFIPDSRIQGVLACPHPYAGEAFDLFPTGEKPILQLITLIPVTTAEIAFIGTNGADELQARWVERATDLLTIFRASAV</sequence>
<reference evidence="2" key="1">
    <citation type="submission" date="2018-03" db="EMBL/GenBank/DDBJ databases">
        <authorList>
            <person name="Guldener U."/>
        </authorList>
    </citation>
    <scope>NUCLEOTIDE SEQUENCE</scope>
</reference>
<feature type="domain" description="Suppressor of fused-like" evidence="1">
    <location>
        <begin position="41"/>
        <end position="182"/>
    </location>
</feature>
<evidence type="ECO:0000313" key="2">
    <source>
        <dbReference type="EMBL" id="SPN99253.1"/>
    </source>
</evidence>
<dbReference type="Pfam" id="PF05076">
    <property type="entry name" value="SUFU"/>
    <property type="match status" value="1"/>
</dbReference>
<gene>
    <name evidence="2" type="ORF">DNG_02290</name>
</gene>
<keyword evidence="3" id="KW-1185">Reference proteome</keyword>
<dbReference type="Proteomes" id="UP001187682">
    <property type="component" value="Unassembled WGS sequence"/>
</dbReference>
<organism evidence="2 3">
    <name type="scientific">Cephalotrichum gorgonifer</name>
    <dbReference type="NCBI Taxonomy" id="2041049"/>
    <lineage>
        <taxon>Eukaryota</taxon>
        <taxon>Fungi</taxon>
        <taxon>Dikarya</taxon>
        <taxon>Ascomycota</taxon>
        <taxon>Pezizomycotina</taxon>
        <taxon>Sordariomycetes</taxon>
        <taxon>Hypocreomycetidae</taxon>
        <taxon>Microascales</taxon>
        <taxon>Microascaceae</taxon>
        <taxon>Cephalotrichum</taxon>
    </lineage>
</organism>
<dbReference type="EMBL" id="ONZQ02000002">
    <property type="protein sequence ID" value="SPN99253.1"/>
    <property type="molecule type" value="Genomic_DNA"/>
</dbReference>
<proteinExistence type="predicted"/>
<evidence type="ECO:0000259" key="1">
    <source>
        <dbReference type="Pfam" id="PF05076"/>
    </source>
</evidence>
<dbReference type="InterPro" id="IPR020941">
    <property type="entry name" value="SUFU-like_domain"/>
</dbReference>